<dbReference type="PIRSF" id="PIRSF004654">
    <property type="entry name" value="NlpI"/>
    <property type="match status" value="1"/>
</dbReference>
<keyword evidence="2 10" id="KW-0732">Signal</keyword>
<feature type="repeat" description="TPR" evidence="9">
    <location>
        <begin position="105"/>
        <end position="138"/>
    </location>
</feature>
<keyword evidence="12" id="KW-1185">Reference proteome</keyword>
<dbReference type="RefSeq" id="WP_206593821.1">
    <property type="nucleotide sequence ID" value="NZ_JAFKCS010000006.1"/>
</dbReference>
<keyword evidence="6" id="KW-0564">Palmitate</keyword>
<accession>A0ABS3CSA6</accession>
<evidence type="ECO:0000256" key="5">
    <source>
        <dbReference type="ARBA" id="ARBA00023136"/>
    </source>
</evidence>
<sequence>MIIKLSRLFLLVAAVIGSNACSTVPNGQSGNGQMGNLILVEPMPANMRSQMALARYSQILAQVELDNSQRADLLYQRGMLYDSVGLDGLAQFDFSMALKLRPDMAEAYNFMGIHHTQNMEFIQAYEAFDATLDIDPNHDFAFLNRGIALYYGGRPELAVDDLNRFYHRDESDPYRAVWAYLAETEVDATQALKTLRDSRSKLKQDNWAVALVDLYLGDISERQLLSELLVGVRSQQELANRLCEAYFYLGKYHMAKGQKGVASNYFKLSLSTNVYEFVEHRYARLELDLLREKTLQDEPVR</sequence>
<gene>
    <name evidence="11" type="primary">nlpI</name>
    <name evidence="11" type="ORF">J0A65_08950</name>
</gene>
<evidence type="ECO:0000256" key="2">
    <source>
        <dbReference type="ARBA" id="ARBA00022729"/>
    </source>
</evidence>
<evidence type="ECO:0000256" key="3">
    <source>
        <dbReference type="ARBA" id="ARBA00022737"/>
    </source>
</evidence>
<proteinExistence type="predicted"/>
<keyword evidence="3" id="KW-0677">Repeat</keyword>
<dbReference type="SMART" id="SM00028">
    <property type="entry name" value="TPR"/>
    <property type="match status" value="4"/>
</dbReference>
<dbReference type="InterPro" id="IPR019734">
    <property type="entry name" value="TPR_rpt"/>
</dbReference>
<keyword evidence="1 8" id="KW-1003">Cell membrane</keyword>
<feature type="chain" id="PRO_5046936482" description="Lipoprotein NlpI" evidence="10">
    <location>
        <begin position="21"/>
        <end position="301"/>
    </location>
</feature>
<evidence type="ECO:0000256" key="6">
    <source>
        <dbReference type="ARBA" id="ARBA00023139"/>
    </source>
</evidence>
<evidence type="ECO:0000256" key="8">
    <source>
        <dbReference type="PIRNR" id="PIRNR004654"/>
    </source>
</evidence>
<evidence type="ECO:0000256" key="9">
    <source>
        <dbReference type="PROSITE-ProRule" id="PRU00339"/>
    </source>
</evidence>
<evidence type="ECO:0000256" key="10">
    <source>
        <dbReference type="SAM" id="SignalP"/>
    </source>
</evidence>
<dbReference type="PANTHER" id="PTHR44858">
    <property type="entry name" value="TETRATRICOPEPTIDE REPEAT PROTEIN 6"/>
    <property type="match status" value="1"/>
</dbReference>
<feature type="signal peptide" evidence="10">
    <location>
        <begin position="1"/>
        <end position="20"/>
    </location>
</feature>
<keyword evidence="4 9" id="KW-0802">TPR repeat</keyword>
<comment type="caution">
    <text evidence="11">The sequence shown here is derived from an EMBL/GenBank/DDBJ whole genome shotgun (WGS) entry which is preliminary data.</text>
</comment>
<evidence type="ECO:0000313" key="11">
    <source>
        <dbReference type="EMBL" id="MBN7819993.1"/>
    </source>
</evidence>
<dbReference type="Gene3D" id="1.25.40.10">
    <property type="entry name" value="Tetratricopeptide repeat domain"/>
    <property type="match status" value="1"/>
</dbReference>
<dbReference type="PROSITE" id="PS50005">
    <property type="entry name" value="TPR"/>
    <property type="match status" value="1"/>
</dbReference>
<evidence type="ECO:0000256" key="1">
    <source>
        <dbReference type="ARBA" id="ARBA00022475"/>
    </source>
</evidence>
<dbReference type="InterPro" id="IPR023605">
    <property type="entry name" value="Lipoprotein_NlpI"/>
</dbReference>
<keyword evidence="5 8" id="KW-0472">Membrane</keyword>
<dbReference type="EMBL" id="JAFKCS010000006">
    <property type="protein sequence ID" value="MBN7819993.1"/>
    <property type="molecule type" value="Genomic_DNA"/>
</dbReference>
<evidence type="ECO:0000256" key="7">
    <source>
        <dbReference type="ARBA" id="ARBA00023288"/>
    </source>
</evidence>
<dbReference type="PANTHER" id="PTHR44858:SF1">
    <property type="entry name" value="UDP-N-ACETYLGLUCOSAMINE--PEPTIDE N-ACETYLGLUCOSAMINYLTRANSFERASE SPINDLY-RELATED"/>
    <property type="match status" value="1"/>
</dbReference>
<name>A0ABS3CSA6_9ALTE</name>
<comment type="function">
    <text evidence="8">May be involved in cell division.</text>
</comment>
<protein>
    <recommendedName>
        <fullName evidence="8">Lipoprotein NlpI</fullName>
    </recommendedName>
</protein>
<evidence type="ECO:0000313" key="12">
    <source>
        <dbReference type="Proteomes" id="UP000663992"/>
    </source>
</evidence>
<dbReference type="InterPro" id="IPR011990">
    <property type="entry name" value="TPR-like_helical_dom_sf"/>
</dbReference>
<organism evidence="11 12">
    <name type="scientific">Bowmanella yangjiangensis</name>
    <dbReference type="NCBI Taxonomy" id="2811230"/>
    <lineage>
        <taxon>Bacteria</taxon>
        <taxon>Pseudomonadati</taxon>
        <taxon>Pseudomonadota</taxon>
        <taxon>Gammaproteobacteria</taxon>
        <taxon>Alteromonadales</taxon>
        <taxon>Alteromonadaceae</taxon>
        <taxon>Bowmanella</taxon>
    </lineage>
</organism>
<comment type="subcellular location">
    <subcellularLocation>
        <location evidence="8">Cell membrane</location>
    </subcellularLocation>
</comment>
<evidence type="ECO:0000256" key="4">
    <source>
        <dbReference type="ARBA" id="ARBA00022803"/>
    </source>
</evidence>
<dbReference type="NCBIfam" id="NF008391">
    <property type="entry name" value="PRK11189.1"/>
    <property type="match status" value="1"/>
</dbReference>
<keyword evidence="7 11" id="KW-0449">Lipoprotein</keyword>
<dbReference type="InterPro" id="IPR050498">
    <property type="entry name" value="Ycf3"/>
</dbReference>
<dbReference type="SUPFAM" id="SSF48452">
    <property type="entry name" value="TPR-like"/>
    <property type="match status" value="1"/>
</dbReference>
<dbReference type="Proteomes" id="UP000663992">
    <property type="component" value="Unassembled WGS sequence"/>
</dbReference>
<reference evidence="11 12" key="1">
    <citation type="submission" date="2021-03" db="EMBL/GenBank/DDBJ databases">
        <title>novel species isolated from a fishpond in China.</title>
        <authorList>
            <person name="Lu H."/>
            <person name="Cai Z."/>
        </authorList>
    </citation>
    <scope>NUCLEOTIDE SEQUENCE [LARGE SCALE GENOMIC DNA]</scope>
    <source>
        <strain evidence="11 12">Y57</strain>
    </source>
</reference>
<comment type="subunit">
    <text evidence="8">Homodimer.</text>
</comment>